<protein>
    <submittedName>
        <fullName evidence="1">Uncharacterized protein</fullName>
    </submittedName>
</protein>
<dbReference type="PANTHER" id="PTHR34061:SF11">
    <property type="entry name" value="PROTEIN, PUTATIVE-RELATED"/>
    <property type="match status" value="1"/>
</dbReference>
<sequence>MEENNGCKMDYLATWLGSTGACAFFSSLEHFACVNATTTDIDDASDRLLPFDPSEAASLHGTPRAFSTCLWLCPR</sequence>
<dbReference type="PANTHER" id="PTHR34061">
    <property type="entry name" value="PROTEIN, PUTATIVE-RELATED"/>
    <property type="match status" value="1"/>
</dbReference>
<dbReference type="Proteomes" id="UP001346149">
    <property type="component" value="Unassembled WGS sequence"/>
</dbReference>
<keyword evidence="2" id="KW-1185">Reference proteome</keyword>
<evidence type="ECO:0000313" key="2">
    <source>
        <dbReference type="Proteomes" id="UP001346149"/>
    </source>
</evidence>
<accession>A0AAN7RA36</accession>
<dbReference type="EMBL" id="JAXQNO010000007">
    <property type="protein sequence ID" value="KAK4795422.1"/>
    <property type="molecule type" value="Genomic_DNA"/>
</dbReference>
<comment type="caution">
    <text evidence="1">The sequence shown here is derived from an EMBL/GenBank/DDBJ whole genome shotgun (WGS) entry which is preliminary data.</text>
</comment>
<proteinExistence type="predicted"/>
<gene>
    <name evidence="1" type="ORF">SAY86_013416</name>
</gene>
<dbReference type="AlphaFoldDB" id="A0AAN7RA36"/>
<organism evidence="1 2">
    <name type="scientific">Trapa natans</name>
    <name type="common">Water chestnut</name>
    <dbReference type="NCBI Taxonomy" id="22666"/>
    <lineage>
        <taxon>Eukaryota</taxon>
        <taxon>Viridiplantae</taxon>
        <taxon>Streptophyta</taxon>
        <taxon>Embryophyta</taxon>
        <taxon>Tracheophyta</taxon>
        <taxon>Spermatophyta</taxon>
        <taxon>Magnoliopsida</taxon>
        <taxon>eudicotyledons</taxon>
        <taxon>Gunneridae</taxon>
        <taxon>Pentapetalae</taxon>
        <taxon>rosids</taxon>
        <taxon>malvids</taxon>
        <taxon>Myrtales</taxon>
        <taxon>Lythraceae</taxon>
        <taxon>Trapa</taxon>
    </lineage>
</organism>
<evidence type="ECO:0000313" key="1">
    <source>
        <dbReference type="EMBL" id="KAK4795422.1"/>
    </source>
</evidence>
<reference evidence="1 2" key="1">
    <citation type="journal article" date="2023" name="Hortic Res">
        <title>Pangenome of water caltrop reveals structural variations and asymmetric subgenome divergence after allopolyploidization.</title>
        <authorList>
            <person name="Zhang X."/>
            <person name="Chen Y."/>
            <person name="Wang L."/>
            <person name="Yuan Y."/>
            <person name="Fang M."/>
            <person name="Shi L."/>
            <person name="Lu R."/>
            <person name="Comes H.P."/>
            <person name="Ma Y."/>
            <person name="Chen Y."/>
            <person name="Huang G."/>
            <person name="Zhou Y."/>
            <person name="Zheng Z."/>
            <person name="Qiu Y."/>
        </authorList>
    </citation>
    <scope>NUCLEOTIDE SEQUENCE [LARGE SCALE GENOMIC DNA]</scope>
    <source>
        <strain evidence="1">F231</strain>
    </source>
</reference>
<name>A0AAN7RA36_TRANT</name>